<dbReference type="SUPFAM" id="SSF56300">
    <property type="entry name" value="Metallo-dependent phosphatases"/>
    <property type="match status" value="1"/>
</dbReference>
<dbReference type="AlphaFoldDB" id="A0A4Q2DAI8"/>
<dbReference type="PANTHER" id="PTHR12905:SF0">
    <property type="entry name" value="CALCINEURIN-LIKE PHOSPHOESTERASE DOMAIN-CONTAINING PROTEIN"/>
    <property type="match status" value="1"/>
</dbReference>
<comment type="caution">
    <text evidence="2">The sequence shown here is derived from an EMBL/GenBank/DDBJ whole genome shotgun (WGS) entry which is preliminary data.</text>
</comment>
<protein>
    <recommendedName>
        <fullName evidence="1">Calcineurin-like phosphoesterase domain-containing protein</fullName>
    </recommendedName>
</protein>
<dbReference type="OrthoDB" id="630188at2759"/>
<organism evidence="2 3">
    <name type="scientific">Candolleomyces aberdarensis</name>
    <dbReference type="NCBI Taxonomy" id="2316362"/>
    <lineage>
        <taxon>Eukaryota</taxon>
        <taxon>Fungi</taxon>
        <taxon>Dikarya</taxon>
        <taxon>Basidiomycota</taxon>
        <taxon>Agaricomycotina</taxon>
        <taxon>Agaricomycetes</taxon>
        <taxon>Agaricomycetidae</taxon>
        <taxon>Agaricales</taxon>
        <taxon>Agaricineae</taxon>
        <taxon>Psathyrellaceae</taxon>
        <taxon>Candolleomyces</taxon>
    </lineage>
</organism>
<evidence type="ECO:0000313" key="3">
    <source>
        <dbReference type="Proteomes" id="UP000290288"/>
    </source>
</evidence>
<evidence type="ECO:0000259" key="1">
    <source>
        <dbReference type="Pfam" id="PF00149"/>
    </source>
</evidence>
<dbReference type="EMBL" id="SDEE01000523">
    <property type="protein sequence ID" value="RXW15686.1"/>
    <property type="molecule type" value="Genomic_DNA"/>
</dbReference>
<accession>A0A4Q2DAI8</accession>
<reference evidence="2 3" key="1">
    <citation type="submission" date="2019-01" db="EMBL/GenBank/DDBJ databases">
        <title>Draft genome sequence of Psathyrella aberdarensis IHI B618.</title>
        <authorList>
            <person name="Buettner E."/>
            <person name="Kellner H."/>
        </authorList>
    </citation>
    <scope>NUCLEOTIDE SEQUENCE [LARGE SCALE GENOMIC DNA]</scope>
    <source>
        <strain evidence="2 3">IHI B618</strain>
    </source>
</reference>
<name>A0A4Q2DAI8_9AGAR</name>
<dbReference type="Pfam" id="PF00149">
    <property type="entry name" value="Metallophos"/>
    <property type="match status" value="1"/>
</dbReference>
<sequence>MFEIPDGDVLLHAGDLTTWGHKDDMEKVVDWLCEQKHKVKIVIAGNHDLPLHQDWYAYDWKRFHRTKKQDSKAVRKLLTGRKARKAGLIYLENQQTSFRIEQGRREWTVYGSPWTPGAYFTAFQYQRDSLEAKEIVSKYTNADIL</sequence>
<keyword evidence="3" id="KW-1185">Reference proteome</keyword>
<evidence type="ECO:0000313" key="2">
    <source>
        <dbReference type="EMBL" id="RXW15686.1"/>
    </source>
</evidence>
<dbReference type="PANTHER" id="PTHR12905">
    <property type="entry name" value="METALLOPHOSPHOESTERASE"/>
    <property type="match status" value="1"/>
</dbReference>
<dbReference type="GO" id="GO:0016787">
    <property type="term" value="F:hydrolase activity"/>
    <property type="evidence" value="ECO:0007669"/>
    <property type="project" value="InterPro"/>
</dbReference>
<dbReference type="InterPro" id="IPR051693">
    <property type="entry name" value="UPF0046_metallophosphoest"/>
</dbReference>
<proteinExistence type="predicted"/>
<dbReference type="InterPro" id="IPR004843">
    <property type="entry name" value="Calcineurin-like_PHP"/>
</dbReference>
<feature type="domain" description="Calcineurin-like phosphoesterase" evidence="1">
    <location>
        <begin position="5"/>
        <end position="65"/>
    </location>
</feature>
<dbReference type="Gene3D" id="3.60.21.10">
    <property type="match status" value="1"/>
</dbReference>
<dbReference type="InterPro" id="IPR029052">
    <property type="entry name" value="Metallo-depent_PP-like"/>
</dbReference>
<gene>
    <name evidence="2" type="ORF">EST38_g10166</name>
</gene>
<dbReference type="Proteomes" id="UP000290288">
    <property type="component" value="Unassembled WGS sequence"/>
</dbReference>